<reference evidence="2" key="1">
    <citation type="journal article" date="2019" name="Int. J. Syst. Evol. Microbiol.">
        <title>The Global Catalogue of Microorganisms (GCM) 10K type strain sequencing project: providing services to taxonomists for standard genome sequencing and annotation.</title>
        <authorList>
            <consortium name="The Broad Institute Genomics Platform"/>
            <consortium name="The Broad Institute Genome Sequencing Center for Infectious Disease"/>
            <person name="Wu L."/>
            <person name="Ma J."/>
        </authorList>
    </citation>
    <scope>NUCLEOTIDE SEQUENCE [LARGE SCALE GENOMIC DNA]</scope>
    <source>
        <strain evidence="2">JCM 18285</strain>
    </source>
</reference>
<keyword evidence="2" id="KW-1185">Reference proteome</keyword>
<gene>
    <name evidence="1" type="ORF">GCM10023314_09460</name>
</gene>
<comment type="caution">
    <text evidence="1">The sequence shown here is derived from an EMBL/GenBank/DDBJ whole genome shotgun (WGS) entry which is preliminary data.</text>
</comment>
<proteinExistence type="predicted"/>
<dbReference type="EMBL" id="BAABJJ010000011">
    <property type="protein sequence ID" value="GAA4938910.1"/>
    <property type="molecule type" value="Genomic_DNA"/>
</dbReference>
<name>A0ABP9GGI2_9FLAO</name>
<protein>
    <submittedName>
        <fullName evidence="1">Uncharacterized protein</fullName>
    </submittedName>
</protein>
<organism evidence="1 2">
    <name type="scientific">Algibacter agarivorans</name>
    <dbReference type="NCBI Taxonomy" id="1109741"/>
    <lineage>
        <taxon>Bacteria</taxon>
        <taxon>Pseudomonadati</taxon>
        <taxon>Bacteroidota</taxon>
        <taxon>Flavobacteriia</taxon>
        <taxon>Flavobacteriales</taxon>
        <taxon>Flavobacteriaceae</taxon>
        <taxon>Algibacter</taxon>
    </lineage>
</organism>
<evidence type="ECO:0000313" key="2">
    <source>
        <dbReference type="Proteomes" id="UP001501302"/>
    </source>
</evidence>
<sequence>MKNKSRKGTKISRRGMLPLLGGGLLIPFLGFSNSDIDTNSIPEDEEFTTLLKADGTAVKIKTSTLNKSKIVKKNISNKSFLNWLGKKL</sequence>
<evidence type="ECO:0000313" key="1">
    <source>
        <dbReference type="EMBL" id="GAA4938910.1"/>
    </source>
</evidence>
<dbReference type="Proteomes" id="UP001501302">
    <property type="component" value="Unassembled WGS sequence"/>
</dbReference>
<accession>A0ABP9GGI2</accession>
<dbReference type="RefSeq" id="WP_345190505.1">
    <property type="nucleotide sequence ID" value="NZ_BAABJJ010000011.1"/>
</dbReference>